<keyword evidence="3" id="KW-1185">Reference proteome</keyword>
<reference evidence="2" key="1">
    <citation type="journal article" date="2022" name="Front. Genet.">
        <title>Chromosome-Scale Assembly of the Dendrobium nobile Genome Provides Insights Into the Molecular Mechanism of the Biosynthesis of the Medicinal Active Ingredient of Dendrobium.</title>
        <authorList>
            <person name="Xu Q."/>
            <person name="Niu S.-C."/>
            <person name="Li K.-L."/>
            <person name="Zheng P.-J."/>
            <person name="Zhang X.-J."/>
            <person name="Jia Y."/>
            <person name="Liu Y."/>
            <person name="Niu Y.-X."/>
            <person name="Yu L.-H."/>
            <person name="Chen D.-F."/>
            <person name="Zhang G.-Q."/>
        </authorList>
    </citation>
    <scope>NUCLEOTIDE SEQUENCE</scope>
    <source>
        <tissue evidence="2">Leaf</tissue>
    </source>
</reference>
<gene>
    <name evidence="2" type="ORF">KFK09_024541</name>
</gene>
<feature type="region of interest" description="Disordered" evidence="1">
    <location>
        <begin position="31"/>
        <end position="56"/>
    </location>
</feature>
<dbReference type="PANTHER" id="PTHR34683:SF2">
    <property type="entry name" value="EXPRESSED PROTEIN"/>
    <property type="match status" value="1"/>
</dbReference>
<dbReference type="EMBL" id="JAGYWB010000017">
    <property type="protein sequence ID" value="KAI0494407.1"/>
    <property type="molecule type" value="Genomic_DNA"/>
</dbReference>
<accession>A0A8T3ADC7</accession>
<comment type="caution">
    <text evidence="2">The sequence shown here is derived from an EMBL/GenBank/DDBJ whole genome shotgun (WGS) entry which is preliminary data.</text>
</comment>
<organism evidence="2 3">
    <name type="scientific">Dendrobium nobile</name>
    <name type="common">Orchid</name>
    <dbReference type="NCBI Taxonomy" id="94219"/>
    <lineage>
        <taxon>Eukaryota</taxon>
        <taxon>Viridiplantae</taxon>
        <taxon>Streptophyta</taxon>
        <taxon>Embryophyta</taxon>
        <taxon>Tracheophyta</taxon>
        <taxon>Spermatophyta</taxon>
        <taxon>Magnoliopsida</taxon>
        <taxon>Liliopsida</taxon>
        <taxon>Asparagales</taxon>
        <taxon>Orchidaceae</taxon>
        <taxon>Epidendroideae</taxon>
        <taxon>Malaxideae</taxon>
        <taxon>Dendrobiinae</taxon>
        <taxon>Dendrobium</taxon>
    </lineage>
</organism>
<evidence type="ECO:0000256" key="1">
    <source>
        <dbReference type="SAM" id="MobiDB-lite"/>
    </source>
</evidence>
<dbReference type="Proteomes" id="UP000829196">
    <property type="component" value="Unassembled WGS sequence"/>
</dbReference>
<dbReference type="OrthoDB" id="1936495at2759"/>
<sequence>MKKAIIIFKTSLAAPSSLVSSSFTYDYRAGSPFGDEGYPSSKSKEARPGSLRGGDNDKFAPMFDGLRFIETLVPVHSNDAKHVATFSDVGESCVEMQGDEAHGYGAESGPTDGWGGV</sequence>
<evidence type="ECO:0000313" key="3">
    <source>
        <dbReference type="Proteomes" id="UP000829196"/>
    </source>
</evidence>
<dbReference type="PANTHER" id="PTHR34683">
    <property type="entry name" value="EXPRESSED PROTEIN-RELATED"/>
    <property type="match status" value="1"/>
</dbReference>
<evidence type="ECO:0000313" key="2">
    <source>
        <dbReference type="EMBL" id="KAI0494407.1"/>
    </source>
</evidence>
<protein>
    <submittedName>
        <fullName evidence="2">Uncharacterized protein</fullName>
    </submittedName>
</protein>
<name>A0A8T3ADC7_DENNO</name>
<dbReference type="AlphaFoldDB" id="A0A8T3ADC7"/>
<proteinExistence type="predicted"/>